<evidence type="ECO:0000313" key="2">
    <source>
        <dbReference type="EMBL" id="QDP95029.1"/>
    </source>
</evidence>
<evidence type="ECO:0000313" key="3">
    <source>
        <dbReference type="Proteomes" id="UP000319263"/>
    </source>
</evidence>
<dbReference type="RefSeq" id="WP_143985012.1">
    <property type="nucleotide sequence ID" value="NZ_CP041692.1"/>
</dbReference>
<reference evidence="2 3" key="1">
    <citation type="submission" date="2019-07" db="EMBL/GenBank/DDBJ databases">
        <title>Microlunatus dokdonensis sp. nov. isolated from the rhizospheric soil of the wild plant Elymus tsukushiensis.</title>
        <authorList>
            <person name="Ghim S.-Y."/>
            <person name="Hwang Y.-J."/>
            <person name="Son J.-S."/>
            <person name="Shin J.-H."/>
        </authorList>
    </citation>
    <scope>NUCLEOTIDE SEQUENCE [LARGE SCALE GENOMIC DNA]</scope>
    <source>
        <strain evidence="2 3">KUDC0627</strain>
    </source>
</reference>
<dbReference type="SUPFAM" id="SSF47226">
    <property type="entry name" value="Histidine-containing phosphotransfer domain, HPT domain"/>
    <property type="match status" value="1"/>
</dbReference>
<keyword evidence="3" id="KW-1185">Reference proteome</keyword>
<sequence length="139" mass="14472">MAPSTDAELRALSSTLHLDAPVVRRFIGDYLRLLDTRVARIEHSLEADDLSTATIALLSLATSSSMVGADDVAEAADQLRLRVAAGNATAIEAGRRRLISRVRQAGLRLADIEADGGNRTNGSGGSGGSGTSDSQGARR</sequence>
<dbReference type="AlphaFoldDB" id="A0A516PV39"/>
<evidence type="ECO:0000256" key="1">
    <source>
        <dbReference type="SAM" id="MobiDB-lite"/>
    </source>
</evidence>
<accession>A0A516PV39</accession>
<proteinExistence type="predicted"/>
<gene>
    <name evidence="2" type="ORF">FOE78_03065</name>
</gene>
<dbReference type="OrthoDB" id="4942124at2"/>
<dbReference type="EMBL" id="CP041692">
    <property type="protein sequence ID" value="QDP95029.1"/>
    <property type="molecule type" value="Genomic_DNA"/>
</dbReference>
<dbReference type="KEGG" id="mik:FOE78_03065"/>
<feature type="region of interest" description="Disordered" evidence="1">
    <location>
        <begin position="113"/>
        <end position="139"/>
    </location>
</feature>
<name>A0A516PV39_9ACTN</name>
<dbReference type="Proteomes" id="UP000319263">
    <property type="component" value="Chromosome"/>
</dbReference>
<dbReference type="GO" id="GO:0000160">
    <property type="term" value="P:phosphorelay signal transduction system"/>
    <property type="evidence" value="ECO:0007669"/>
    <property type="project" value="InterPro"/>
</dbReference>
<dbReference type="InterPro" id="IPR036641">
    <property type="entry name" value="HPT_dom_sf"/>
</dbReference>
<dbReference type="Gene3D" id="1.20.120.160">
    <property type="entry name" value="HPT domain"/>
    <property type="match status" value="1"/>
</dbReference>
<evidence type="ECO:0008006" key="4">
    <source>
        <dbReference type="Google" id="ProtNLM"/>
    </source>
</evidence>
<organism evidence="2 3">
    <name type="scientific">Microlunatus elymi</name>
    <dbReference type="NCBI Taxonomy" id="2596828"/>
    <lineage>
        <taxon>Bacteria</taxon>
        <taxon>Bacillati</taxon>
        <taxon>Actinomycetota</taxon>
        <taxon>Actinomycetes</taxon>
        <taxon>Propionibacteriales</taxon>
        <taxon>Propionibacteriaceae</taxon>
        <taxon>Microlunatus</taxon>
    </lineage>
</organism>
<protein>
    <recommendedName>
        <fullName evidence="4">Hpt domain-containing protein</fullName>
    </recommendedName>
</protein>